<dbReference type="PANTHER" id="PTHR46387">
    <property type="entry name" value="POLYNUCLEOTIDYL TRANSFERASE, RIBONUCLEASE H-LIKE SUPERFAMILY PROTEIN"/>
    <property type="match status" value="1"/>
</dbReference>
<dbReference type="InterPro" id="IPR012337">
    <property type="entry name" value="RNaseH-like_sf"/>
</dbReference>
<keyword evidence="4" id="KW-1185">Reference proteome</keyword>
<dbReference type="CDD" id="cd09279">
    <property type="entry name" value="RNase_HI_like"/>
    <property type="match status" value="1"/>
</dbReference>
<name>A0ABU6TQF7_9FABA</name>
<feature type="region of interest" description="Disordered" evidence="1">
    <location>
        <begin position="133"/>
        <end position="160"/>
    </location>
</feature>
<dbReference type="EMBL" id="JASCZI010091701">
    <property type="protein sequence ID" value="MED6151026.1"/>
    <property type="molecule type" value="Genomic_DNA"/>
</dbReference>
<dbReference type="PANTHER" id="PTHR46387:SF40">
    <property type="entry name" value="POLYNUCLEOTIDYL TRANSFERASE, RIBONUCLEASE H-LIKE SUPERFAMILY PROTEIN"/>
    <property type="match status" value="1"/>
</dbReference>
<evidence type="ECO:0000313" key="4">
    <source>
        <dbReference type="Proteomes" id="UP001341840"/>
    </source>
</evidence>
<sequence>MAEEKDAFYVVKKGGVVGIYKSLNDIPPLIASSSVSDGPVSILKGYCLSKKAEGFLVSNGLKGAPYSISATNLNEELFGSLVACPYQDPNVSGGRSLGVSSSSKLLQGAFQSDTSKFSGSSLYSTNSQRQVPLGGSSLGLTNSQRQFTPGGSPLVSTNSQRQFTQGGSQAQFSNSLSCNLEFDGASKGNPGPAGAGAILRAGDGSKVYRIREGIGSQTNNVAEYRALLLGLKQALEKGYQRIRVQGDSQLVCKQVNGEWKQKNQNMATLCAQVNELKQKFLSFQINHIPRERNSEADAQANLAINLRVGQVEEDVVHKRY</sequence>
<protein>
    <recommendedName>
        <fullName evidence="2">RNase H type-1 domain-containing protein</fullName>
    </recommendedName>
</protein>
<feature type="compositionally biased region" description="Polar residues" evidence="1">
    <location>
        <begin position="138"/>
        <end position="160"/>
    </location>
</feature>
<evidence type="ECO:0000313" key="3">
    <source>
        <dbReference type="EMBL" id="MED6151026.1"/>
    </source>
</evidence>
<dbReference type="Proteomes" id="UP001341840">
    <property type="component" value="Unassembled WGS sequence"/>
</dbReference>
<comment type="caution">
    <text evidence="3">The sequence shown here is derived from an EMBL/GenBank/DDBJ whole genome shotgun (WGS) entry which is preliminary data.</text>
</comment>
<dbReference type="InterPro" id="IPR036397">
    <property type="entry name" value="RNaseH_sf"/>
</dbReference>
<organism evidence="3 4">
    <name type="scientific">Stylosanthes scabra</name>
    <dbReference type="NCBI Taxonomy" id="79078"/>
    <lineage>
        <taxon>Eukaryota</taxon>
        <taxon>Viridiplantae</taxon>
        <taxon>Streptophyta</taxon>
        <taxon>Embryophyta</taxon>
        <taxon>Tracheophyta</taxon>
        <taxon>Spermatophyta</taxon>
        <taxon>Magnoliopsida</taxon>
        <taxon>eudicotyledons</taxon>
        <taxon>Gunneridae</taxon>
        <taxon>Pentapetalae</taxon>
        <taxon>rosids</taxon>
        <taxon>fabids</taxon>
        <taxon>Fabales</taxon>
        <taxon>Fabaceae</taxon>
        <taxon>Papilionoideae</taxon>
        <taxon>50 kb inversion clade</taxon>
        <taxon>dalbergioids sensu lato</taxon>
        <taxon>Dalbergieae</taxon>
        <taxon>Pterocarpus clade</taxon>
        <taxon>Stylosanthes</taxon>
    </lineage>
</organism>
<gene>
    <name evidence="3" type="ORF">PIB30_116658</name>
</gene>
<dbReference type="Pfam" id="PF13456">
    <property type="entry name" value="RVT_3"/>
    <property type="match status" value="1"/>
</dbReference>
<dbReference type="PROSITE" id="PS50879">
    <property type="entry name" value="RNASE_H_1"/>
    <property type="match status" value="1"/>
</dbReference>
<proteinExistence type="predicted"/>
<dbReference type="SUPFAM" id="SSF53098">
    <property type="entry name" value="Ribonuclease H-like"/>
    <property type="match status" value="1"/>
</dbReference>
<accession>A0ABU6TQF7</accession>
<feature type="domain" description="RNase H type-1" evidence="2">
    <location>
        <begin position="174"/>
        <end position="305"/>
    </location>
</feature>
<dbReference type="Gene3D" id="3.30.420.10">
    <property type="entry name" value="Ribonuclease H-like superfamily/Ribonuclease H"/>
    <property type="match status" value="1"/>
</dbReference>
<dbReference type="InterPro" id="IPR002156">
    <property type="entry name" value="RNaseH_domain"/>
</dbReference>
<reference evidence="3 4" key="1">
    <citation type="journal article" date="2023" name="Plants (Basel)">
        <title>Bridging the Gap: Combining Genomics and Transcriptomics Approaches to Understand Stylosanthes scabra, an Orphan Legume from the Brazilian Caatinga.</title>
        <authorList>
            <person name="Ferreira-Neto J.R.C."/>
            <person name="da Silva M.D."/>
            <person name="Binneck E."/>
            <person name="de Melo N.F."/>
            <person name="da Silva R.H."/>
            <person name="de Melo A.L.T.M."/>
            <person name="Pandolfi V."/>
            <person name="Bustamante F.O."/>
            <person name="Brasileiro-Vidal A.C."/>
            <person name="Benko-Iseppon A.M."/>
        </authorList>
    </citation>
    <scope>NUCLEOTIDE SEQUENCE [LARGE SCALE GENOMIC DNA]</scope>
    <source>
        <tissue evidence="3">Leaves</tissue>
    </source>
</reference>
<evidence type="ECO:0000256" key="1">
    <source>
        <dbReference type="SAM" id="MobiDB-lite"/>
    </source>
</evidence>
<evidence type="ECO:0000259" key="2">
    <source>
        <dbReference type="PROSITE" id="PS50879"/>
    </source>
</evidence>